<sequence>MEPQNRSNSILCKYTEHETVTKKHMKSKNNTSLSPKVISILMTDQYATDSSSDEERVTSRRRIKRYVNRIELQPAIKSVATRKRHVGDATKLRPPQVKVKNSGSVKKFRGVRQRPWGKWAAEIRDPVQRVRIWLGTFETAEEAALCYDNAAIMLRGPDALTNFGIRSKETLEKEERKELDEKEEIRTEKPEMKVVVKPEIETALVSCFYDSADEFCLNLSSPTSVLRFNESAELEKQYEPFPGRTEAHTVLEECQGQTVSFHESSEFMLQDMPWDDVFNFPVMFDEPVSHLFDETTRFSSSEVFSEEKFLPSATLCQVDDYFQDILLGSDPLVAL</sequence>
<gene>
    <name evidence="7" type="ORF">D0Y65_035667</name>
</gene>
<evidence type="ECO:0000313" key="8">
    <source>
        <dbReference type="Proteomes" id="UP000289340"/>
    </source>
</evidence>
<evidence type="ECO:0000256" key="4">
    <source>
        <dbReference type="ARBA" id="ARBA00023163"/>
    </source>
</evidence>
<dbReference type="Pfam" id="PF00847">
    <property type="entry name" value="AP2"/>
    <property type="match status" value="1"/>
</dbReference>
<dbReference type="GO" id="GO:0003677">
    <property type="term" value="F:DNA binding"/>
    <property type="evidence" value="ECO:0007669"/>
    <property type="project" value="UniProtKB-KW"/>
</dbReference>
<evidence type="ECO:0000256" key="3">
    <source>
        <dbReference type="ARBA" id="ARBA00023125"/>
    </source>
</evidence>
<dbReference type="InterPro" id="IPR001471">
    <property type="entry name" value="AP2/ERF_dom"/>
</dbReference>
<name>A0A445HAW3_GLYSO</name>
<evidence type="ECO:0000259" key="6">
    <source>
        <dbReference type="PROSITE" id="PS51032"/>
    </source>
</evidence>
<dbReference type="FunFam" id="3.30.730.10:FF:000001">
    <property type="entry name" value="Ethylene-responsive transcription factor 2"/>
    <property type="match status" value="1"/>
</dbReference>
<dbReference type="InterPro" id="IPR016177">
    <property type="entry name" value="DNA-bd_dom_sf"/>
</dbReference>
<accession>A0A445HAW3</accession>
<comment type="caution">
    <text evidence="7">The sequence shown here is derived from an EMBL/GenBank/DDBJ whole genome shotgun (WGS) entry which is preliminary data.</text>
</comment>
<keyword evidence="2" id="KW-0805">Transcription regulation</keyword>
<feature type="domain" description="AP2/ERF" evidence="6">
    <location>
        <begin position="107"/>
        <end position="164"/>
    </location>
</feature>
<dbReference type="PANTHER" id="PTHR31194:SF218">
    <property type="entry name" value="AP2_ERF DOMAIN-CONTAINING PROTEIN"/>
    <property type="match status" value="1"/>
</dbReference>
<dbReference type="CDD" id="cd00018">
    <property type="entry name" value="AP2"/>
    <property type="match status" value="1"/>
</dbReference>
<dbReference type="AlphaFoldDB" id="A0A445HAW3"/>
<keyword evidence="3" id="KW-0238">DNA-binding</keyword>
<dbReference type="PANTHER" id="PTHR31194">
    <property type="entry name" value="SHN SHINE , DNA BINDING / TRANSCRIPTION FACTOR"/>
    <property type="match status" value="1"/>
</dbReference>
<dbReference type="SUPFAM" id="SSF54171">
    <property type="entry name" value="DNA-binding domain"/>
    <property type="match status" value="1"/>
</dbReference>
<dbReference type="InterPro" id="IPR050913">
    <property type="entry name" value="AP2/ERF_ERF"/>
</dbReference>
<keyword evidence="8" id="KW-1185">Reference proteome</keyword>
<dbReference type="Gene3D" id="3.30.730.10">
    <property type="entry name" value="AP2/ERF domain"/>
    <property type="match status" value="1"/>
</dbReference>
<organism evidence="7 8">
    <name type="scientific">Glycine soja</name>
    <name type="common">Wild soybean</name>
    <dbReference type="NCBI Taxonomy" id="3848"/>
    <lineage>
        <taxon>Eukaryota</taxon>
        <taxon>Viridiplantae</taxon>
        <taxon>Streptophyta</taxon>
        <taxon>Embryophyta</taxon>
        <taxon>Tracheophyta</taxon>
        <taxon>Spermatophyta</taxon>
        <taxon>Magnoliopsida</taxon>
        <taxon>eudicotyledons</taxon>
        <taxon>Gunneridae</taxon>
        <taxon>Pentapetalae</taxon>
        <taxon>rosids</taxon>
        <taxon>fabids</taxon>
        <taxon>Fabales</taxon>
        <taxon>Fabaceae</taxon>
        <taxon>Papilionoideae</taxon>
        <taxon>50 kb inversion clade</taxon>
        <taxon>NPAAA clade</taxon>
        <taxon>indigoferoid/millettioid clade</taxon>
        <taxon>Phaseoleae</taxon>
        <taxon>Glycine</taxon>
        <taxon>Glycine subgen. Soja</taxon>
    </lineage>
</organism>
<dbReference type="SMART" id="SM00380">
    <property type="entry name" value="AP2"/>
    <property type="match status" value="1"/>
</dbReference>
<dbReference type="Proteomes" id="UP000289340">
    <property type="component" value="Chromosome 13"/>
</dbReference>
<evidence type="ECO:0000256" key="5">
    <source>
        <dbReference type="ARBA" id="ARBA00023242"/>
    </source>
</evidence>
<dbReference type="InterPro" id="IPR036955">
    <property type="entry name" value="AP2/ERF_dom_sf"/>
</dbReference>
<reference evidence="7 8" key="1">
    <citation type="submission" date="2018-09" db="EMBL/GenBank/DDBJ databases">
        <title>A high-quality reference genome of wild soybean provides a powerful tool to mine soybean genomes.</title>
        <authorList>
            <person name="Xie M."/>
            <person name="Chung C.Y.L."/>
            <person name="Li M.-W."/>
            <person name="Wong F.-L."/>
            <person name="Chan T.-F."/>
            <person name="Lam H.-M."/>
        </authorList>
    </citation>
    <scope>NUCLEOTIDE SEQUENCE [LARGE SCALE GENOMIC DNA]</scope>
    <source>
        <strain evidence="8">cv. W05</strain>
        <tissue evidence="7">Hypocotyl of etiolated seedlings</tissue>
    </source>
</reference>
<dbReference type="GO" id="GO:0005634">
    <property type="term" value="C:nucleus"/>
    <property type="evidence" value="ECO:0007669"/>
    <property type="project" value="UniProtKB-SubCell"/>
</dbReference>
<evidence type="ECO:0000256" key="2">
    <source>
        <dbReference type="ARBA" id="ARBA00023015"/>
    </source>
</evidence>
<keyword evidence="5" id="KW-0539">Nucleus</keyword>
<evidence type="ECO:0000256" key="1">
    <source>
        <dbReference type="ARBA" id="ARBA00004123"/>
    </source>
</evidence>
<comment type="subcellular location">
    <subcellularLocation>
        <location evidence="1">Nucleus</location>
    </subcellularLocation>
</comment>
<dbReference type="PRINTS" id="PR00367">
    <property type="entry name" value="ETHRSPELEMNT"/>
</dbReference>
<dbReference type="EMBL" id="QZWG01000013">
    <property type="protein sequence ID" value="RZB70804.1"/>
    <property type="molecule type" value="Genomic_DNA"/>
</dbReference>
<evidence type="ECO:0000313" key="7">
    <source>
        <dbReference type="EMBL" id="RZB70804.1"/>
    </source>
</evidence>
<dbReference type="PROSITE" id="PS51032">
    <property type="entry name" value="AP2_ERF"/>
    <property type="match status" value="1"/>
</dbReference>
<keyword evidence="4" id="KW-0804">Transcription</keyword>
<dbReference type="SMR" id="A0A445HAW3"/>
<dbReference type="GO" id="GO:0003700">
    <property type="term" value="F:DNA-binding transcription factor activity"/>
    <property type="evidence" value="ECO:0007669"/>
    <property type="project" value="InterPro"/>
</dbReference>
<dbReference type="Gramene" id="XM_028341025.1">
    <property type="protein sequence ID" value="XP_028196826.1"/>
    <property type="gene ID" value="LOC114381808"/>
</dbReference>
<protein>
    <submittedName>
        <fullName evidence="7">Ethylene-responsive transcription factor CRF4</fullName>
    </submittedName>
</protein>
<proteinExistence type="predicted"/>